<dbReference type="Pfam" id="PF00805">
    <property type="entry name" value="Pentapeptide"/>
    <property type="match status" value="3"/>
</dbReference>
<gene>
    <name evidence="1" type="ORF">PVE_R2G0351</name>
</gene>
<accession>A0A1D3K7U4</accession>
<name>A0A1D3K7U4_PSEVE</name>
<dbReference type="InterPro" id="IPR001646">
    <property type="entry name" value="5peptide_repeat"/>
</dbReference>
<evidence type="ECO:0000313" key="1">
    <source>
        <dbReference type="EMBL" id="SBW84380.1"/>
    </source>
</evidence>
<reference evidence="2" key="1">
    <citation type="submission" date="2016-07" db="EMBL/GenBank/DDBJ databases">
        <authorList>
            <person name="Florea S."/>
            <person name="Webb J.S."/>
            <person name="Jaromczyk J."/>
            <person name="Schardl C.L."/>
        </authorList>
    </citation>
    <scope>NUCLEOTIDE SEQUENCE [LARGE SCALE GENOMIC DNA]</scope>
    <source>
        <strain evidence="2">1YdBTEX2</strain>
    </source>
</reference>
<dbReference type="InterPro" id="IPR051082">
    <property type="entry name" value="Pentapeptide-BTB/POZ_domain"/>
</dbReference>
<sequence>MVQRLKGANMTLARTSGEPSIPNEGAYTVIDFEFPDRLNIIAALQVGKPLILRGMDLSGIELSRLDFSGAVFERCILIGTDFTGSTLDSTHWRGCRGAESIFRSVSANDAQFQSSDLNNTKWSRSKLTHSSFKACKLTGADLSDCSTLGLTFNDTVLRNAILTGISFYKEHLDTLDFADADVAGCDFRQAVFGEGCSLANARIVEARFEQADLRGADLAGILMSDPRQFKNSLINPTQAAQLIKGLGLRVSI</sequence>
<dbReference type="EMBL" id="LT599584">
    <property type="protein sequence ID" value="SBW84380.1"/>
    <property type="molecule type" value="Genomic_DNA"/>
</dbReference>
<dbReference type="SUPFAM" id="SSF141571">
    <property type="entry name" value="Pentapeptide repeat-like"/>
    <property type="match status" value="1"/>
</dbReference>
<dbReference type="PANTHER" id="PTHR14136:SF17">
    <property type="entry name" value="BTB_POZ DOMAIN-CONTAINING PROTEIN KCTD9"/>
    <property type="match status" value="1"/>
</dbReference>
<evidence type="ECO:0000313" key="2">
    <source>
        <dbReference type="Proteomes" id="UP000245431"/>
    </source>
</evidence>
<organism evidence="1 2">
    <name type="scientific">Pseudomonas veronii 1YdBTEX2</name>
    <dbReference type="NCBI Taxonomy" id="1295141"/>
    <lineage>
        <taxon>Bacteria</taxon>
        <taxon>Pseudomonadati</taxon>
        <taxon>Pseudomonadota</taxon>
        <taxon>Gammaproteobacteria</taxon>
        <taxon>Pseudomonadales</taxon>
        <taxon>Pseudomonadaceae</taxon>
        <taxon>Pseudomonas</taxon>
    </lineage>
</organism>
<protein>
    <recommendedName>
        <fullName evidence="3">Pentapeptide repeat-containing protein</fullName>
    </recommendedName>
</protein>
<dbReference type="Proteomes" id="UP000245431">
    <property type="component" value="Chromosome PVE_r2"/>
</dbReference>
<proteinExistence type="predicted"/>
<dbReference type="PANTHER" id="PTHR14136">
    <property type="entry name" value="BTB_POZ DOMAIN-CONTAINING PROTEIN KCTD9"/>
    <property type="match status" value="1"/>
</dbReference>
<dbReference type="AlphaFoldDB" id="A0A1D3K7U4"/>
<evidence type="ECO:0008006" key="3">
    <source>
        <dbReference type="Google" id="ProtNLM"/>
    </source>
</evidence>
<dbReference type="Gene3D" id="2.160.20.80">
    <property type="entry name" value="E3 ubiquitin-protein ligase SopA"/>
    <property type="match status" value="1"/>
</dbReference>